<proteinExistence type="predicted"/>
<evidence type="ECO:0000256" key="2">
    <source>
        <dbReference type="ARBA" id="ARBA00022771"/>
    </source>
</evidence>
<keyword evidence="3" id="KW-0862">Zinc</keyword>
<gene>
    <name evidence="7" type="ORF">UT42_C0027G0005</name>
</gene>
<keyword evidence="2" id="KW-0863">Zinc-finger</keyword>
<feature type="zinc finger region" description="dksA C4-type" evidence="4">
    <location>
        <begin position="91"/>
        <end position="115"/>
    </location>
</feature>
<organism evidence="7 8">
    <name type="scientific">Candidatus Falkowbacteria bacterium GW2011_GWA2_39_24</name>
    <dbReference type="NCBI Taxonomy" id="1618634"/>
    <lineage>
        <taxon>Bacteria</taxon>
        <taxon>Candidatus Falkowiibacteriota</taxon>
    </lineage>
</organism>
<keyword evidence="5" id="KW-0175">Coiled coil</keyword>
<evidence type="ECO:0000256" key="4">
    <source>
        <dbReference type="PROSITE-ProRule" id="PRU00510"/>
    </source>
</evidence>
<name>A0A0G0QVX0_9BACT</name>
<evidence type="ECO:0000256" key="3">
    <source>
        <dbReference type="ARBA" id="ARBA00022833"/>
    </source>
</evidence>
<dbReference type="SUPFAM" id="SSF57716">
    <property type="entry name" value="Glucocorticoid receptor-like (DNA-binding domain)"/>
    <property type="match status" value="1"/>
</dbReference>
<evidence type="ECO:0000256" key="5">
    <source>
        <dbReference type="SAM" id="Coils"/>
    </source>
</evidence>
<dbReference type="InterPro" id="IPR000962">
    <property type="entry name" value="Znf_DskA_TraR"/>
</dbReference>
<dbReference type="Proteomes" id="UP000034048">
    <property type="component" value="Unassembled WGS sequence"/>
</dbReference>
<feature type="domain" description="Zinc finger DksA/TraR C4-type" evidence="6">
    <location>
        <begin position="87"/>
        <end position="119"/>
    </location>
</feature>
<dbReference type="GO" id="GO:0008270">
    <property type="term" value="F:zinc ion binding"/>
    <property type="evidence" value="ECO:0007669"/>
    <property type="project" value="UniProtKB-KW"/>
</dbReference>
<dbReference type="AlphaFoldDB" id="A0A0G0QVX0"/>
<evidence type="ECO:0000256" key="1">
    <source>
        <dbReference type="ARBA" id="ARBA00022723"/>
    </source>
</evidence>
<evidence type="ECO:0000259" key="6">
    <source>
        <dbReference type="Pfam" id="PF01258"/>
    </source>
</evidence>
<dbReference type="PANTHER" id="PTHR33823">
    <property type="entry name" value="RNA POLYMERASE-BINDING TRANSCRIPTION FACTOR DKSA-RELATED"/>
    <property type="match status" value="1"/>
</dbReference>
<accession>A0A0G0QVX0</accession>
<keyword evidence="1" id="KW-0479">Metal-binding</keyword>
<protein>
    <submittedName>
        <fullName evidence="7">DnaK suppressor protein</fullName>
    </submittedName>
</protein>
<dbReference type="PANTHER" id="PTHR33823:SF4">
    <property type="entry name" value="GENERAL STRESS PROTEIN 16O"/>
    <property type="match status" value="1"/>
</dbReference>
<dbReference type="EMBL" id="LBWS01000027">
    <property type="protein sequence ID" value="KKR14485.1"/>
    <property type="molecule type" value="Genomic_DNA"/>
</dbReference>
<evidence type="ECO:0000313" key="8">
    <source>
        <dbReference type="Proteomes" id="UP000034048"/>
    </source>
</evidence>
<evidence type="ECO:0000313" key="7">
    <source>
        <dbReference type="EMBL" id="KKR14485.1"/>
    </source>
</evidence>
<feature type="coiled-coil region" evidence="5">
    <location>
        <begin position="10"/>
        <end position="37"/>
    </location>
</feature>
<sequence>MDKNIITKIKDDLMKRKEQIEKELSNFANRNQADKNDFIASFPEYGDESDENAQEVSQYSTDVATERVLEKILKDINSTLHQITKKKYGTCKYCGQPIEEKRLLIRPFSSACVKCKTKLQNRK</sequence>
<dbReference type="Gene3D" id="1.20.120.910">
    <property type="entry name" value="DksA, coiled-coil domain"/>
    <property type="match status" value="1"/>
</dbReference>
<dbReference type="PROSITE" id="PS51128">
    <property type="entry name" value="ZF_DKSA_2"/>
    <property type="match status" value="1"/>
</dbReference>
<dbReference type="Pfam" id="PF01258">
    <property type="entry name" value="zf-dskA_traR"/>
    <property type="match status" value="1"/>
</dbReference>
<reference evidence="7 8" key="1">
    <citation type="journal article" date="2015" name="Nature">
        <title>rRNA introns, odd ribosomes, and small enigmatic genomes across a large radiation of phyla.</title>
        <authorList>
            <person name="Brown C.T."/>
            <person name="Hug L.A."/>
            <person name="Thomas B.C."/>
            <person name="Sharon I."/>
            <person name="Castelle C.J."/>
            <person name="Singh A."/>
            <person name="Wilkins M.J."/>
            <person name="Williams K.H."/>
            <person name="Banfield J.F."/>
        </authorList>
    </citation>
    <scope>NUCLEOTIDE SEQUENCE [LARGE SCALE GENOMIC DNA]</scope>
</reference>
<comment type="caution">
    <text evidence="7">The sequence shown here is derived from an EMBL/GenBank/DDBJ whole genome shotgun (WGS) entry which is preliminary data.</text>
</comment>